<proteinExistence type="predicted"/>
<feature type="chain" id="PRO_5018096548" evidence="1">
    <location>
        <begin position="27"/>
        <end position="276"/>
    </location>
</feature>
<gene>
    <name evidence="2" type="ORF">EM6_1527</name>
</gene>
<dbReference type="EMBL" id="AP018827">
    <property type="protein sequence ID" value="BBF80933.1"/>
    <property type="molecule type" value="Genomic_DNA"/>
</dbReference>
<dbReference type="PROSITE" id="PS51257">
    <property type="entry name" value="PROKAR_LIPOPROTEIN"/>
    <property type="match status" value="1"/>
</dbReference>
<dbReference type="RefSeq" id="WP_126421630.1">
    <property type="nucleotide sequence ID" value="NZ_AP018827.1"/>
</dbReference>
<evidence type="ECO:0000256" key="1">
    <source>
        <dbReference type="SAM" id="SignalP"/>
    </source>
</evidence>
<dbReference type="Proteomes" id="UP000278756">
    <property type="component" value="Chromosome 1"/>
</dbReference>
<evidence type="ECO:0000313" key="3">
    <source>
        <dbReference type="Proteomes" id="UP000278756"/>
    </source>
</evidence>
<name>A0A3G9G710_9CAUL</name>
<organism evidence="2 3">
    <name type="scientific">Asticcacaulis excentricus</name>
    <dbReference type="NCBI Taxonomy" id="78587"/>
    <lineage>
        <taxon>Bacteria</taxon>
        <taxon>Pseudomonadati</taxon>
        <taxon>Pseudomonadota</taxon>
        <taxon>Alphaproteobacteria</taxon>
        <taxon>Caulobacterales</taxon>
        <taxon>Caulobacteraceae</taxon>
        <taxon>Asticcacaulis</taxon>
    </lineage>
</organism>
<accession>A0A3G9G710</accession>
<evidence type="ECO:0000313" key="2">
    <source>
        <dbReference type="EMBL" id="BBF80933.1"/>
    </source>
</evidence>
<sequence length="276" mass="28457">MRVSFAKTLAAVVGFGMMMTASAALAGAGCNSGCTPPAPPSPPTHPGKPNMPCGGGRCGGGGGGNVDVNVNVNVNANASARAYGPGAFNGSGSGAVYYGGGYGNWSQAQGIPSTMGLNVEGGETRAMESYQASRSSTRLMIIEAACIDDKGVPHPASQVFGGKDVAGSYAGEVYRCIAGTKMRYTLRDKDGGEGKSYDCRKSEALWHEGGQVRCKVQLAARDCNERSLLRKFGAGIKVLTLTTTENYMAQREVVKQSSASYSSTMVFDGGVGGFVQ</sequence>
<reference evidence="3" key="1">
    <citation type="journal article" date="2017" name="Biotechnol. Biofuels">
        <title>Evaluation of environmental bacterial communities as a factor affecting the growth of duckweed Lemna minor.</title>
        <authorList>
            <person name="Ishizawa H."/>
            <person name="Kuroda M."/>
            <person name="Morikawa M."/>
            <person name="Ike M."/>
        </authorList>
    </citation>
    <scope>NUCLEOTIDE SEQUENCE [LARGE SCALE GENOMIC DNA]</scope>
    <source>
        <strain evidence="3">M6</strain>
    </source>
</reference>
<protein>
    <submittedName>
        <fullName evidence="2">Uncharacterized protein</fullName>
    </submittedName>
</protein>
<keyword evidence="1" id="KW-0732">Signal</keyword>
<dbReference type="AlphaFoldDB" id="A0A3G9G710"/>
<dbReference type="OrthoDB" id="7172966at2"/>
<feature type="signal peptide" evidence="1">
    <location>
        <begin position="1"/>
        <end position="26"/>
    </location>
</feature>
<reference evidence="3" key="2">
    <citation type="journal article" date="2017" name="Plant Physiol. Biochem.">
        <title>Differential oxidative and antioxidative response of duckweed Lemna minor toward plant growth promoting/inhibiting bacteria.</title>
        <authorList>
            <person name="Ishizawa H."/>
            <person name="Kuroda M."/>
            <person name="Morikawa M."/>
            <person name="Ike M."/>
        </authorList>
    </citation>
    <scope>NUCLEOTIDE SEQUENCE [LARGE SCALE GENOMIC DNA]</scope>
    <source>
        <strain evidence="3">M6</strain>
    </source>
</reference>